<accession>A0A8E0UXE7</accession>
<reference evidence="1" key="1">
    <citation type="journal article" date="2015" name="Genome Announc.">
        <title>Draft Genome Sequence of the Pathogenic Filamentous Fungus Aspergillus udagawae Strain IFM 46973T.</title>
        <authorList>
            <person name="Kusuya Y."/>
            <person name="Takahashi-Nakaguchi A."/>
            <person name="Takahashi H."/>
            <person name="Yaguchi T."/>
        </authorList>
    </citation>
    <scope>NUCLEOTIDE SEQUENCE</scope>
    <source>
        <strain evidence="1">IFM 46973</strain>
    </source>
</reference>
<name>A0A8E0UXE7_9EURO</name>
<dbReference type="RefSeq" id="XP_043144684.1">
    <property type="nucleotide sequence ID" value="XM_043288749.1"/>
</dbReference>
<organism evidence="1 2">
    <name type="scientific">Aspergillus udagawae</name>
    <dbReference type="NCBI Taxonomy" id="91492"/>
    <lineage>
        <taxon>Eukaryota</taxon>
        <taxon>Fungi</taxon>
        <taxon>Dikarya</taxon>
        <taxon>Ascomycota</taxon>
        <taxon>Pezizomycotina</taxon>
        <taxon>Eurotiomycetes</taxon>
        <taxon>Eurotiomycetidae</taxon>
        <taxon>Eurotiales</taxon>
        <taxon>Aspergillaceae</taxon>
        <taxon>Aspergillus</taxon>
        <taxon>Aspergillus subgen. Fumigati</taxon>
    </lineage>
</organism>
<dbReference type="EMBL" id="BBXM02000002">
    <property type="protein sequence ID" value="GIC87418.1"/>
    <property type="molecule type" value="Genomic_DNA"/>
</dbReference>
<dbReference type="AlphaFoldDB" id="A0A8E0UXE7"/>
<evidence type="ECO:0000313" key="1">
    <source>
        <dbReference type="EMBL" id="GIC87418.1"/>
    </source>
</evidence>
<evidence type="ECO:0000313" key="2">
    <source>
        <dbReference type="Proteomes" id="UP000036893"/>
    </source>
</evidence>
<dbReference type="GeneID" id="66991278"/>
<proteinExistence type="predicted"/>
<comment type="caution">
    <text evidence="1">The sequence shown here is derived from an EMBL/GenBank/DDBJ whole genome shotgun (WGS) entry which is preliminary data.</text>
</comment>
<protein>
    <submittedName>
        <fullName evidence="1">Uncharacterized protein</fullName>
    </submittedName>
</protein>
<gene>
    <name evidence="1" type="ORF">Aud_003802</name>
</gene>
<dbReference type="Proteomes" id="UP000036893">
    <property type="component" value="Unassembled WGS sequence"/>
</dbReference>
<sequence length="132" mass="14048">MDDDVKADRKALYQRLHMGGVIDWAIDLKASAAIPLRPAAPQTSCSPPPSIWDSTDWLTGCIPPCIVVFPPYPLSVTHNVTSWPALTTALLSSDVGGGGVYVKTTTIPVPIFTTTDVSLHPVTLQSTGTANY</sequence>
<reference evidence="1" key="2">
    <citation type="submission" date="2021-01" db="EMBL/GenBank/DDBJ databases">
        <title>Pan-genome distribution and transcriptional activeness of fungal secondary metabolism genes in Aspergillus section Fumigati.</title>
        <authorList>
            <person name="Takahashi H."/>
            <person name="Umemura M."/>
            <person name="Ninomiya A."/>
            <person name="Kusuya Y."/>
            <person name="Urayama S."/>
            <person name="Shimizu M."/>
            <person name="Watanabe A."/>
            <person name="Kamei K."/>
            <person name="Yaguchi T."/>
            <person name="Hagiwara D."/>
        </authorList>
    </citation>
    <scope>NUCLEOTIDE SEQUENCE</scope>
    <source>
        <strain evidence="1">IFM 46973</strain>
    </source>
</reference>